<accession>A0A382WC23</accession>
<organism evidence="1">
    <name type="scientific">marine metagenome</name>
    <dbReference type="NCBI Taxonomy" id="408172"/>
    <lineage>
        <taxon>unclassified sequences</taxon>
        <taxon>metagenomes</taxon>
        <taxon>ecological metagenomes</taxon>
    </lineage>
</organism>
<sequence>IHFIINKLKIEISVPDFGRHM</sequence>
<gene>
    <name evidence="1" type="ORF">METZ01_LOCUS409271</name>
</gene>
<protein>
    <submittedName>
        <fullName evidence="1">Uncharacterized protein</fullName>
    </submittedName>
</protein>
<proteinExistence type="predicted"/>
<dbReference type="EMBL" id="UINC01158726">
    <property type="protein sequence ID" value="SVD56417.1"/>
    <property type="molecule type" value="Genomic_DNA"/>
</dbReference>
<name>A0A382WC23_9ZZZZ</name>
<evidence type="ECO:0000313" key="1">
    <source>
        <dbReference type="EMBL" id="SVD56417.1"/>
    </source>
</evidence>
<feature type="non-terminal residue" evidence="1">
    <location>
        <position position="1"/>
    </location>
</feature>
<reference evidence="1" key="1">
    <citation type="submission" date="2018-05" db="EMBL/GenBank/DDBJ databases">
        <authorList>
            <person name="Lanie J.A."/>
            <person name="Ng W.-L."/>
            <person name="Kazmierczak K.M."/>
            <person name="Andrzejewski T.M."/>
            <person name="Davidsen T.M."/>
            <person name="Wayne K.J."/>
            <person name="Tettelin H."/>
            <person name="Glass J.I."/>
            <person name="Rusch D."/>
            <person name="Podicherti R."/>
            <person name="Tsui H.-C.T."/>
            <person name="Winkler M.E."/>
        </authorList>
    </citation>
    <scope>NUCLEOTIDE SEQUENCE</scope>
</reference>
<dbReference type="AlphaFoldDB" id="A0A382WC23"/>